<accession>A0A251P9K9</accession>
<dbReference type="InterPro" id="IPR046960">
    <property type="entry name" value="PPR_At4g14850-like_plant"/>
</dbReference>
<dbReference type="InterPro" id="IPR002885">
    <property type="entry name" value="PPR_rpt"/>
</dbReference>
<dbReference type="Proteomes" id="UP000006882">
    <property type="component" value="Chromosome G5"/>
</dbReference>
<evidence type="ECO:0000256" key="2">
    <source>
        <dbReference type="PROSITE-ProRule" id="PRU00708"/>
    </source>
</evidence>
<dbReference type="Gramene" id="ONI08253">
    <property type="protein sequence ID" value="ONI08253"/>
    <property type="gene ID" value="PRUPE_5G167300"/>
</dbReference>
<keyword evidence="1" id="KW-0677">Repeat</keyword>
<dbReference type="GO" id="GO:0005739">
    <property type="term" value="C:mitochondrion"/>
    <property type="evidence" value="ECO:0007669"/>
    <property type="project" value="GOC"/>
</dbReference>
<dbReference type="InterPro" id="IPR046848">
    <property type="entry name" value="E_motif"/>
</dbReference>
<dbReference type="FunFam" id="1.25.40.10:FF:000351">
    <property type="entry name" value="Pentatricopeptide repeat-containing protein"/>
    <property type="match status" value="1"/>
</dbReference>
<dbReference type="Pfam" id="PF01535">
    <property type="entry name" value="PPR"/>
    <property type="match status" value="2"/>
</dbReference>
<proteinExistence type="predicted"/>
<feature type="repeat" description="PPR" evidence="2">
    <location>
        <begin position="386"/>
        <end position="420"/>
    </location>
</feature>
<dbReference type="GO" id="GO:0003723">
    <property type="term" value="F:RNA binding"/>
    <property type="evidence" value="ECO:0007669"/>
    <property type="project" value="InterPro"/>
</dbReference>
<feature type="repeat" description="PPR" evidence="2">
    <location>
        <begin position="724"/>
        <end position="758"/>
    </location>
</feature>
<sequence>MSLLQNPHQIRPLISYPIQNFPSSFQPSSPTLHFSTKTPPKPIYFHPLIPKSQPAHHPAPKTRTQDDGIPAEDVKILAKFKSRYNYIRVLEVSRRADHPFAGSRLLLLDNPGNIHSISFIFKSLTSTYFDVFATLPPILPPGPVGILGFGAGSAARSILELYPEVGVHGWELDPSVIAVGREYFGLSKLERQYPGRLIIHVGDAFKASTRDGFSGILVDLFRKGSLVPELQDPNTWEMLRKCLRKGGRIMVNVGGSCVEAEDSTRDGKVVMEDTLKAMHRVFGNKLFVLGLGNRQEDSSLALTGDLPDLEAWKKMLHLMFFHFHLLHLDLSKVYLSLSRTKQLHALILKTHLSHDPFYATKIVRFYAVNGDLHSACKLFDESPSQSVYLWNSIIRAHAQAHKFDEAFSLFTKMLRTEIKPDNFTYACIIRACSESFDLEGLKLVHCGVTVSGLGLDSICSSALVTAYSKLGLVDKASRVFYGTPQQDLVLWNSIISGYGNCGRWDKGLQLFSEMRSMEMMPDGYTIVGLLSGLSDSSLITIGQGLHGLCLKCNLDSNAHVSSVLVSMYSRCMCMNSAHRVFSGLFQPDLVTWSALITGYSQSGDYGKALFFFKNLNMEGKKADSILIASVLAAGAQIANVGPGCEIHAYVLRHGLESHVMISSALIAMYSKCGFLGMGTRVFEIMPEKNIISYNSLILGLGLHGLASEAFRMFDEILRNGLKPDEYTFTALLGACCHAGLVKDGREIFRRMKDEFCIQPRTEHYVHMVKLLGMEGGLEEAYNLILSLPEPVDCGIWGALLLCCDVCGNSELAEIVAQRLFESSSEKGAYRVMLSNIYAGDERWDDAKKLRDHITEGKLRKITGLSWIKGNILCRTQTTVQVEEVQAR</sequence>
<evidence type="ECO:0000313" key="3">
    <source>
        <dbReference type="EMBL" id="ONI08253.1"/>
    </source>
</evidence>
<dbReference type="EMBL" id="CM007655">
    <property type="protein sequence ID" value="ONI08253.1"/>
    <property type="molecule type" value="Genomic_DNA"/>
</dbReference>
<dbReference type="eggNOG" id="KOG4197">
    <property type="taxonomic scope" value="Eukaryota"/>
</dbReference>
<dbReference type="InterPro" id="IPR011990">
    <property type="entry name" value="TPR-like_helical_dom_sf"/>
</dbReference>
<dbReference type="PANTHER" id="PTHR47926">
    <property type="entry name" value="PENTATRICOPEPTIDE REPEAT-CONTAINING PROTEIN"/>
    <property type="match status" value="1"/>
</dbReference>
<evidence type="ECO:0008006" key="5">
    <source>
        <dbReference type="Google" id="ProtNLM"/>
    </source>
</evidence>
<evidence type="ECO:0000256" key="1">
    <source>
        <dbReference type="ARBA" id="ARBA00022737"/>
    </source>
</evidence>
<dbReference type="InterPro" id="IPR029063">
    <property type="entry name" value="SAM-dependent_MTases_sf"/>
</dbReference>
<dbReference type="NCBIfam" id="TIGR00756">
    <property type="entry name" value="PPR"/>
    <property type="match status" value="4"/>
</dbReference>
<dbReference type="AlphaFoldDB" id="A0A251P9K9"/>
<reference evidence="3 4" key="1">
    <citation type="journal article" date="2013" name="Nat. Genet.">
        <title>The high-quality draft genome of peach (Prunus persica) identifies unique patterns of genetic diversity, domestication and genome evolution.</title>
        <authorList>
            <consortium name="International Peach Genome Initiative"/>
            <person name="Verde I."/>
            <person name="Abbott A.G."/>
            <person name="Scalabrin S."/>
            <person name="Jung S."/>
            <person name="Shu S."/>
            <person name="Marroni F."/>
            <person name="Zhebentyayeva T."/>
            <person name="Dettori M.T."/>
            <person name="Grimwood J."/>
            <person name="Cattonaro F."/>
            <person name="Zuccolo A."/>
            <person name="Rossini L."/>
            <person name="Jenkins J."/>
            <person name="Vendramin E."/>
            <person name="Meisel L.A."/>
            <person name="Decroocq V."/>
            <person name="Sosinski B."/>
            <person name="Prochnik S."/>
            <person name="Mitros T."/>
            <person name="Policriti A."/>
            <person name="Cipriani G."/>
            <person name="Dondini L."/>
            <person name="Ficklin S."/>
            <person name="Goodstein D.M."/>
            <person name="Xuan P."/>
            <person name="Del Fabbro C."/>
            <person name="Aramini V."/>
            <person name="Copetti D."/>
            <person name="Gonzalez S."/>
            <person name="Horner D.S."/>
            <person name="Falchi R."/>
            <person name="Lucas S."/>
            <person name="Mica E."/>
            <person name="Maldonado J."/>
            <person name="Lazzari B."/>
            <person name="Bielenberg D."/>
            <person name="Pirona R."/>
            <person name="Miculan M."/>
            <person name="Barakat A."/>
            <person name="Testolin R."/>
            <person name="Stella A."/>
            <person name="Tartarini S."/>
            <person name="Tonutti P."/>
            <person name="Arus P."/>
            <person name="Orellana A."/>
            <person name="Wells C."/>
            <person name="Main D."/>
            <person name="Vizzotto G."/>
            <person name="Silva H."/>
            <person name="Salamini F."/>
            <person name="Schmutz J."/>
            <person name="Morgante M."/>
            <person name="Rokhsar D.S."/>
        </authorList>
    </citation>
    <scope>NUCLEOTIDE SEQUENCE [LARGE SCALE GENOMIC DNA]</scope>
    <source>
        <strain evidence="4">cv. Nemared</strain>
    </source>
</reference>
<dbReference type="Gene3D" id="1.25.40.10">
    <property type="entry name" value="Tetratricopeptide repeat domain"/>
    <property type="match status" value="5"/>
</dbReference>
<dbReference type="FunFam" id="3.40.50.150:FF:000299">
    <property type="entry name" value="S-adenosyl-L-methionine-dependent methyltransferases superfamily protein"/>
    <property type="match status" value="1"/>
</dbReference>
<dbReference type="Pfam" id="PF20431">
    <property type="entry name" value="E_motif"/>
    <property type="match status" value="1"/>
</dbReference>
<dbReference type="FunFam" id="1.25.40.10:FF:000090">
    <property type="entry name" value="Pentatricopeptide repeat-containing protein, chloroplastic"/>
    <property type="match status" value="1"/>
</dbReference>
<keyword evidence="4" id="KW-1185">Reference proteome</keyword>
<feature type="repeat" description="PPR" evidence="2">
    <location>
        <begin position="487"/>
        <end position="521"/>
    </location>
</feature>
<evidence type="ECO:0000313" key="4">
    <source>
        <dbReference type="Proteomes" id="UP000006882"/>
    </source>
</evidence>
<feature type="repeat" description="PPR" evidence="2">
    <location>
        <begin position="588"/>
        <end position="622"/>
    </location>
</feature>
<dbReference type="Pfam" id="PF13041">
    <property type="entry name" value="PPR_2"/>
    <property type="match status" value="3"/>
</dbReference>
<name>A0A251P9K9_PRUPE</name>
<organism evidence="3 4">
    <name type="scientific">Prunus persica</name>
    <name type="common">Peach</name>
    <name type="synonym">Amygdalus persica</name>
    <dbReference type="NCBI Taxonomy" id="3760"/>
    <lineage>
        <taxon>Eukaryota</taxon>
        <taxon>Viridiplantae</taxon>
        <taxon>Streptophyta</taxon>
        <taxon>Embryophyta</taxon>
        <taxon>Tracheophyta</taxon>
        <taxon>Spermatophyta</taxon>
        <taxon>Magnoliopsida</taxon>
        <taxon>eudicotyledons</taxon>
        <taxon>Gunneridae</taxon>
        <taxon>Pentapetalae</taxon>
        <taxon>rosids</taxon>
        <taxon>fabids</taxon>
        <taxon>Rosales</taxon>
        <taxon>Rosaceae</taxon>
        <taxon>Amygdaloideae</taxon>
        <taxon>Amygdaleae</taxon>
        <taxon>Prunus</taxon>
    </lineage>
</organism>
<dbReference type="PROSITE" id="PS51375">
    <property type="entry name" value="PPR"/>
    <property type="match status" value="5"/>
</dbReference>
<gene>
    <name evidence="3" type="ORF">PRUPE_5G167300</name>
</gene>
<feature type="repeat" description="PPR" evidence="2">
    <location>
        <begin position="689"/>
        <end position="723"/>
    </location>
</feature>
<protein>
    <recommendedName>
        <fullName evidence="5">PABS domain-containing protein</fullName>
    </recommendedName>
</protein>
<dbReference type="GO" id="GO:1900864">
    <property type="term" value="P:mitochondrial RNA modification"/>
    <property type="evidence" value="ECO:0000318"/>
    <property type="project" value="GO_Central"/>
</dbReference>
<dbReference type="Gene3D" id="3.40.50.150">
    <property type="entry name" value="Vaccinia Virus protein VP39"/>
    <property type="match status" value="1"/>
</dbReference>
<dbReference type="SUPFAM" id="SSF53335">
    <property type="entry name" value="S-adenosyl-L-methionine-dependent methyltransferases"/>
    <property type="match status" value="1"/>
</dbReference>